<protein>
    <submittedName>
        <fullName evidence="3">Uncharacterized protein</fullName>
    </submittedName>
</protein>
<dbReference type="Pfam" id="PF07963">
    <property type="entry name" value="N_methyl"/>
    <property type="match status" value="1"/>
</dbReference>
<dbReference type="InterPro" id="IPR012902">
    <property type="entry name" value="N_methyl_site"/>
</dbReference>
<evidence type="ECO:0000256" key="2">
    <source>
        <dbReference type="ARBA" id="ARBA00023287"/>
    </source>
</evidence>
<dbReference type="InterPro" id="IPR016977">
    <property type="entry name" value="ComGF"/>
</dbReference>
<accession>A0A0A8HPP6</accession>
<dbReference type="STRING" id="1284.SHYC_06880"/>
<dbReference type="GO" id="GO:0030420">
    <property type="term" value="P:establishment of competence for transformation"/>
    <property type="evidence" value="ECO:0007669"/>
    <property type="project" value="UniProtKB-KW"/>
</dbReference>
<dbReference type="HOGENOM" id="CLU_136811_2_1_9"/>
<evidence type="ECO:0000313" key="3">
    <source>
        <dbReference type="EMBL" id="RIO43210.1"/>
    </source>
</evidence>
<organism evidence="3 4">
    <name type="scientific">Staphylococcus hyicus</name>
    <dbReference type="NCBI Taxonomy" id="1284"/>
    <lineage>
        <taxon>Bacteria</taxon>
        <taxon>Bacillati</taxon>
        <taxon>Bacillota</taxon>
        <taxon>Bacilli</taxon>
        <taxon>Bacillales</taxon>
        <taxon>Staphylococcaceae</taxon>
        <taxon>Staphylococcus</taxon>
    </lineage>
</organism>
<gene>
    <name evidence="3" type="ORF">BUZ57_11225</name>
</gene>
<dbReference type="AlphaFoldDB" id="A0A0A8HPP6"/>
<dbReference type="Proteomes" id="UP000285625">
    <property type="component" value="Unassembled WGS sequence"/>
</dbReference>
<dbReference type="EMBL" id="QXVO01000047">
    <property type="protein sequence ID" value="RIO43210.1"/>
    <property type="molecule type" value="Genomic_DNA"/>
</dbReference>
<reference evidence="3 4" key="1">
    <citation type="journal article" date="2016" name="Front. Microbiol.">
        <title>Comprehensive Phylogenetic Analysis of Bovine Non-aureus Staphylococci Species Based on Whole-Genome Sequencing.</title>
        <authorList>
            <person name="Naushad S."/>
            <person name="Barkema H.W."/>
            <person name="Luby C."/>
            <person name="Condas L.A."/>
            <person name="Nobrega D.B."/>
            <person name="Carson D.A."/>
            <person name="De Buck J."/>
        </authorList>
    </citation>
    <scope>NUCLEOTIDE SEQUENCE [LARGE SCALE GENOMIC DNA]</scope>
    <source>
        <strain evidence="3 4">SNUC 5959</strain>
    </source>
</reference>
<dbReference type="GeneID" id="41073165"/>
<dbReference type="GO" id="GO:0009986">
    <property type="term" value="C:cell surface"/>
    <property type="evidence" value="ECO:0007669"/>
    <property type="project" value="UniProtKB-SubCell"/>
</dbReference>
<comment type="subcellular location">
    <subcellularLocation>
        <location evidence="1">Cell surface</location>
    </subcellularLocation>
</comment>
<evidence type="ECO:0000313" key="4">
    <source>
        <dbReference type="Proteomes" id="UP000285625"/>
    </source>
</evidence>
<proteinExistence type="predicted"/>
<comment type="caution">
    <text evidence="3">The sequence shown here is derived from an EMBL/GenBank/DDBJ whole genome shotgun (WGS) entry which is preliminary data.</text>
</comment>
<name>A0A0A8HPP6_STAHY</name>
<dbReference type="RefSeq" id="WP_039645587.1">
    <property type="nucleotide sequence ID" value="NZ_CP008747.1"/>
</dbReference>
<evidence type="ECO:0000256" key="1">
    <source>
        <dbReference type="ARBA" id="ARBA00004241"/>
    </source>
</evidence>
<dbReference type="Pfam" id="PF15980">
    <property type="entry name" value="ComGF"/>
    <property type="match status" value="1"/>
</dbReference>
<keyword evidence="2" id="KW-0178">Competence</keyword>
<sequence>MTLKKLRNSTVLLIVKLVKAFVSRNKGFTLIETLIGFSIFTLIISLVPICIVILIQFKSLLVNDKSFIFEMMIKEIGQTVHSVEHQSITVHPNKISIPLKNETVTYSFDNFKVVKSINGKGNITIFNHVMQMKFYRNHHFVIMQIKFKEGNDTRTHEVIL</sequence>
<dbReference type="KEGG" id="shu:SHYC_06880"/>
<dbReference type="PROSITE" id="PS00409">
    <property type="entry name" value="PROKAR_NTER_METHYL"/>
    <property type="match status" value="1"/>
</dbReference>